<dbReference type="AlphaFoldDB" id="A0A5B6UUA7"/>
<dbReference type="OrthoDB" id="1738562at2759"/>
<dbReference type="EMBL" id="SMMG02000009">
    <property type="protein sequence ID" value="KAA3461319.1"/>
    <property type="molecule type" value="Genomic_DNA"/>
</dbReference>
<comment type="caution">
    <text evidence="1">The sequence shown here is derived from an EMBL/GenBank/DDBJ whole genome shotgun (WGS) entry which is preliminary data.</text>
</comment>
<dbReference type="Gene3D" id="3.10.10.10">
    <property type="entry name" value="HIV Type 1 Reverse Transcriptase, subunit A, domain 1"/>
    <property type="match status" value="1"/>
</dbReference>
<organism evidence="1 2">
    <name type="scientific">Gossypium australe</name>
    <dbReference type="NCBI Taxonomy" id="47621"/>
    <lineage>
        <taxon>Eukaryota</taxon>
        <taxon>Viridiplantae</taxon>
        <taxon>Streptophyta</taxon>
        <taxon>Embryophyta</taxon>
        <taxon>Tracheophyta</taxon>
        <taxon>Spermatophyta</taxon>
        <taxon>Magnoliopsida</taxon>
        <taxon>eudicotyledons</taxon>
        <taxon>Gunneridae</taxon>
        <taxon>Pentapetalae</taxon>
        <taxon>rosids</taxon>
        <taxon>malvids</taxon>
        <taxon>Malvales</taxon>
        <taxon>Malvaceae</taxon>
        <taxon>Malvoideae</taxon>
        <taxon>Gossypium</taxon>
    </lineage>
</organism>
<sequence length="259" mass="29320">MVVDASSKCALLSMSYNETYEIIKRIVNNNYQWLTNRATSGRLVVGVHEMYALTSLAARRLGEFETIVLTKECIAFIQKKLPPKMKDPGSFTIPCNIGESYYGNSSIFPVIISAELLERRKERLFEVLKKFKKVIGWTIVNTQGISPSFCMHRIILEEGKKARIEGKKTLNHIMKEVVRKEVIKWLDAGIIYPISDSSWVSLVQCVPKNDGIRIVENECNELILTRTVNLYRLQKAKQGNLEGSFSTVFHGLDVGSASK</sequence>
<gene>
    <name evidence="1" type="ORF">EPI10_027895</name>
</gene>
<evidence type="ECO:0000313" key="2">
    <source>
        <dbReference type="Proteomes" id="UP000325315"/>
    </source>
</evidence>
<dbReference type="InterPro" id="IPR043502">
    <property type="entry name" value="DNA/RNA_pol_sf"/>
</dbReference>
<proteinExistence type="predicted"/>
<reference evidence="2" key="1">
    <citation type="journal article" date="2019" name="Plant Biotechnol. J.">
        <title>Genome sequencing of the Australian wild diploid species Gossypium australe highlights disease resistance and delayed gland morphogenesis.</title>
        <authorList>
            <person name="Cai Y."/>
            <person name="Cai X."/>
            <person name="Wang Q."/>
            <person name="Wang P."/>
            <person name="Zhang Y."/>
            <person name="Cai C."/>
            <person name="Xu Y."/>
            <person name="Wang K."/>
            <person name="Zhou Z."/>
            <person name="Wang C."/>
            <person name="Geng S."/>
            <person name="Li B."/>
            <person name="Dong Q."/>
            <person name="Hou Y."/>
            <person name="Wang H."/>
            <person name="Ai P."/>
            <person name="Liu Z."/>
            <person name="Yi F."/>
            <person name="Sun M."/>
            <person name="An G."/>
            <person name="Cheng J."/>
            <person name="Zhang Y."/>
            <person name="Shi Q."/>
            <person name="Xie Y."/>
            <person name="Shi X."/>
            <person name="Chang Y."/>
            <person name="Huang F."/>
            <person name="Chen Y."/>
            <person name="Hong S."/>
            <person name="Mi L."/>
            <person name="Sun Q."/>
            <person name="Zhang L."/>
            <person name="Zhou B."/>
            <person name="Peng R."/>
            <person name="Zhang X."/>
            <person name="Liu F."/>
        </authorList>
    </citation>
    <scope>NUCLEOTIDE SEQUENCE [LARGE SCALE GENOMIC DNA]</scope>
    <source>
        <strain evidence="2">cv. PA1801</strain>
    </source>
</reference>
<accession>A0A5B6UUA7</accession>
<evidence type="ECO:0000313" key="1">
    <source>
        <dbReference type="EMBL" id="KAA3461319.1"/>
    </source>
</evidence>
<dbReference type="Proteomes" id="UP000325315">
    <property type="component" value="Unassembled WGS sequence"/>
</dbReference>
<name>A0A5B6UUA7_9ROSI</name>
<protein>
    <submittedName>
        <fullName evidence="1">Transposon Ty3-I Gag-Pol polyprotein</fullName>
    </submittedName>
</protein>
<keyword evidence="2" id="KW-1185">Reference proteome</keyword>
<dbReference type="SUPFAM" id="SSF56672">
    <property type="entry name" value="DNA/RNA polymerases"/>
    <property type="match status" value="1"/>
</dbReference>